<dbReference type="SUPFAM" id="SSF51735">
    <property type="entry name" value="NAD(P)-binding Rossmann-fold domains"/>
    <property type="match status" value="1"/>
</dbReference>
<dbReference type="PANTHER" id="PTHR43963:SF6">
    <property type="entry name" value="CHAIN DEHYDROGENASE FAMILY PROTEIN, PUTATIVE (AFU_ORTHOLOGUE AFUA_3G15350)-RELATED"/>
    <property type="match status" value="1"/>
</dbReference>
<protein>
    <submittedName>
        <fullName evidence="5">Dehydrogenase</fullName>
    </submittedName>
</protein>
<name>A0A291MZC2_SPHYA</name>
<dbReference type="InterPro" id="IPR002347">
    <property type="entry name" value="SDR_fam"/>
</dbReference>
<dbReference type="InterPro" id="IPR036291">
    <property type="entry name" value="NAD(P)-bd_dom_sf"/>
</dbReference>
<gene>
    <name evidence="5" type="ORF">A6768_10930</name>
</gene>
<evidence type="ECO:0000313" key="6">
    <source>
        <dbReference type="Proteomes" id="UP000219422"/>
    </source>
</evidence>
<dbReference type="Proteomes" id="UP000219422">
    <property type="component" value="Chromosome"/>
</dbReference>
<dbReference type="PROSITE" id="PS00061">
    <property type="entry name" value="ADH_SHORT"/>
    <property type="match status" value="1"/>
</dbReference>
<dbReference type="RefSeq" id="WP_097383597.1">
    <property type="nucleotide sequence ID" value="NZ_CP023741.1"/>
</dbReference>
<evidence type="ECO:0000256" key="4">
    <source>
        <dbReference type="RuleBase" id="RU000363"/>
    </source>
</evidence>
<dbReference type="Gene3D" id="3.40.50.720">
    <property type="entry name" value="NAD(P)-binding Rossmann-like Domain"/>
    <property type="match status" value="1"/>
</dbReference>
<dbReference type="InterPro" id="IPR020904">
    <property type="entry name" value="Sc_DH/Rdtase_CS"/>
</dbReference>
<evidence type="ECO:0000256" key="1">
    <source>
        <dbReference type="ARBA" id="ARBA00006484"/>
    </source>
</evidence>
<keyword evidence="3" id="KW-0560">Oxidoreductase</keyword>
<dbReference type="EMBL" id="CP023741">
    <property type="protein sequence ID" value="ATI80463.1"/>
    <property type="molecule type" value="Genomic_DNA"/>
</dbReference>
<dbReference type="KEGG" id="sya:A6768_10930"/>
<evidence type="ECO:0000313" key="5">
    <source>
        <dbReference type="EMBL" id="ATI80463.1"/>
    </source>
</evidence>
<proteinExistence type="inferred from homology"/>
<sequence length="243" mass="25803">MSRIAFVTGANKGLGKEVVRQLGQAGMTMLLGSRDAGRGAEAAAELRAEGIDVQSILIDVTSDASVITAAAQIEAEHGRIDILVNNAGMLRRVPTIETSAANMRETYDTNVFGLVRVTRQMLPLLVRSDAPRIVNVASTSASLALTSDPATLFGQSDTILAYASSKTAILMLTQHYAHAFQRSAAHRHIRINSVTPGHIATDLNGHAGTRTVEQGARVVMTFATLPDDGPNGGFFNEDGPLPW</sequence>
<evidence type="ECO:0000256" key="3">
    <source>
        <dbReference type="ARBA" id="ARBA00023002"/>
    </source>
</evidence>
<accession>A0A291MZC2</accession>
<evidence type="ECO:0000256" key="2">
    <source>
        <dbReference type="ARBA" id="ARBA00022857"/>
    </source>
</evidence>
<dbReference type="GeneID" id="57777354"/>
<reference evidence="5 6" key="1">
    <citation type="submission" date="2017-10" db="EMBL/GenBank/DDBJ databases">
        <title>Sphingobium yanoikuyae S72.</title>
        <authorList>
            <person name="Sanchez E."/>
            <person name="Bustos P."/>
            <person name="Mendoza P."/>
            <person name="Guo X."/>
            <person name="Mendoza A."/>
        </authorList>
    </citation>
    <scope>NUCLEOTIDE SEQUENCE [LARGE SCALE GENOMIC DNA]</scope>
    <source>
        <strain evidence="5 6">S72</strain>
    </source>
</reference>
<organism evidence="5 6">
    <name type="scientific">Sphingobium yanoikuyae</name>
    <name type="common">Sphingomonas yanoikuyae</name>
    <dbReference type="NCBI Taxonomy" id="13690"/>
    <lineage>
        <taxon>Bacteria</taxon>
        <taxon>Pseudomonadati</taxon>
        <taxon>Pseudomonadota</taxon>
        <taxon>Alphaproteobacteria</taxon>
        <taxon>Sphingomonadales</taxon>
        <taxon>Sphingomonadaceae</taxon>
        <taxon>Sphingobium</taxon>
    </lineage>
</organism>
<dbReference type="PRINTS" id="PR00081">
    <property type="entry name" value="GDHRDH"/>
</dbReference>
<comment type="similarity">
    <text evidence="1 4">Belongs to the short-chain dehydrogenases/reductases (SDR) family.</text>
</comment>
<dbReference type="PRINTS" id="PR00080">
    <property type="entry name" value="SDRFAMILY"/>
</dbReference>
<dbReference type="Pfam" id="PF00106">
    <property type="entry name" value="adh_short"/>
    <property type="match status" value="1"/>
</dbReference>
<dbReference type="AlphaFoldDB" id="A0A291MZC2"/>
<keyword evidence="2" id="KW-0521">NADP</keyword>
<dbReference type="PANTHER" id="PTHR43963">
    <property type="entry name" value="CARBONYL REDUCTASE 1-RELATED"/>
    <property type="match status" value="1"/>
</dbReference>
<dbReference type="GO" id="GO:0016491">
    <property type="term" value="F:oxidoreductase activity"/>
    <property type="evidence" value="ECO:0007669"/>
    <property type="project" value="UniProtKB-KW"/>
</dbReference>